<dbReference type="Proteomes" id="UP000000466">
    <property type="component" value="Chromosome"/>
</dbReference>
<keyword evidence="2" id="KW-0698">rRNA processing</keyword>
<dbReference type="RefSeq" id="WP_015045581.1">
    <property type="nucleotide sequence ID" value="NC_018868.3"/>
</dbReference>
<dbReference type="InterPro" id="IPR029063">
    <property type="entry name" value="SAM-dependent_MTases_sf"/>
</dbReference>
<protein>
    <submittedName>
        <fullName evidence="8">Ribosomal RNA small subunit methyltransferase C</fullName>
    </submittedName>
</protein>
<evidence type="ECO:0000313" key="8">
    <source>
        <dbReference type="EMBL" id="AFU97408.1"/>
    </source>
</evidence>
<dbReference type="EMBL" id="CP003746">
    <property type="protein sequence ID" value="AFU97408.1"/>
    <property type="molecule type" value="Genomic_DNA"/>
</dbReference>
<dbReference type="Pfam" id="PF08468">
    <property type="entry name" value="MTS_N"/>
    <property type="match status" value="1"/>
</dbReference>
<keyword evidence="4" id="KW-0808">Transferase</keyword>
<dbReference type="GO" id="GO:0008990">
    <property type="term" value="F:rRNA (guanine-N2-)-methyltransferase activity"/>
    <property type="evidence" value="ECO:0007669"/>
    <property type="project" value="InterPro"/>
</dbReference>
<dbReference type="STRING" id="1117647.M5M_00865"/>
<evidence type="ECO:0000313" key="9">
    <source>
        <dbReference type="Proteomes" id="UP000000466"/>
    </source>
</evidence>
<accession>K4KHH4</accession>
<feature type="domain" description="Methyltransferase small N-terminal" evidence="7">
    <location>
        <begin position="28"/>
        <end position="128"/>
    </location>
</feature>
<keyword evidence="9" id="KW-1185">Reference proteome</keyword>
<organism evidence="8 9">
    <name type="scientific">Simiduia agarivorans (strain DSM 21679 / JCM 13881 / BCRC 17597 / SA1)</name>
    <dbReference type="NCBI Taxonomy" id="1117647"/>
    <lineage>
        <taxon>Bacteria</taxon>
        <taxon>Pseudomonadati</taxon>
        <taxon>Pseudomonadota</taxon>
        <taxon>Gammaproteobacteria</taxon>
        <taxon>Cellvibrionales</taxon>
        <taxon>Cellvibrionaceae</taxon>
        <taxon>Simiduia</taxon>
    </lineage>
</organism>
<dbReference type="AlphaFoldDB" id="K4KHH4"/>
<dbReference type="PANTHER" id="PTHR47816">
    <property type="entry name" value="RIBOSOMAL RNA SMALL SUBUNIT METHYLTRANSFERASE C"/>
    <property type="match status" value="1"/>
</dbReference>
<reference evidence="8 9" key="1">
    <citation type="journal article" date="2013" name="Genome Announc.">
        <title>Complete genome sequence of Simiduia agarivorans SA1(T), a marine bacterium able to degrade a variety of polysaccharides.</title>
        <authorList>
            <person name="Lin S.Y."/>
            <person name="Shieh W.Y."/>
            <person name="Chen J.S."/>
            <person name="Tang S.L."/>
        </authorList>
    </citation>
    <scope>NUCLEOTIDE SEQUENCE [LARGE SCALE GENOMIC DNA]</scope>
    <source>
        <strain evidence="9">DSM 21679 / JCM 13881 / BCRC 17597 / SA1</strain>
    </source>
</reference>
<dbReference type="HOGENOM" id="CLU_049581_3_0_6"/>
<dbReference type="InterPro" id="IPR013675">
    <property type="entry name" value="Mtase_sm_N"/>
</dbReference>
<dbReference type="CDD" id="cd02440">
    <property type="entry name" value="AdoMet_MTases"/>
    <property type="match status" value="1"/>
</dbReference>
<evidence type="ECO:0000256" key="5">
    <source>
        <dbReference type="ARBA" id="ARBA00022691"/>
    </source>
</evidence>
<evidence type="ECO:0000259" key="6">
    <source>
        <dbReference type="Pfam" id="PF05175"/>
    </source>
</evidence>
<dbReference type="InterPro" id="IPR002052">
    <property type="entry name" value="DNA_methylase_N6_adenine_CS"/>
</dbReference>
<keyword evidence="5" id="KW-0949">S-adenosyl-L-methionine</keyword>
<evidence type="ECO:0000259" key="7">
    <source>
        <dbReference type="Pfam" id="PF08468"/>
    </source>
</evidence>
<dbReference type="PROSITE" id="PS00092">
    <property type="entry name" value="N6_MTASE"/>
    <property type="match status" value="1"/>
</dbReference>
<name>K4KHH4_SIMAS</name>
<dbReference type="InterPro" id="IPR046977">
    <property type="entry name" value="RsmC/RlmG"/>
</dbReference>
<evidence type="ECO:0000256" key="2">
    <source>
        <dbReference type="ARBA" id="ARBA00022552"/>
    </source>
</evidence>
<dbReference type="PANTHER" id="PTHR47816:SF4">
    <property type="entry name" value="RIBOSOMAL RNA SMALL SUBUNIT METHYLTRANSFERASE C"/>
    <property type="match status" value="1"/>
</dbReference>
<dbReference type="OrthoDB" id="29650at2"/>
<proteinExistence type="predicted"/>
<evidence type="ECO:0000256" key="1">
    <source>
        <dbReference type="ARBA" id="ARBA00022490"/>
    </source>
</evidence>
<sequence>MSHASEDQLLLDLLTHSPEHTLWLADENVLHLVHRAPDSVTLLTNRWDIQARAQQLPQRHFSDWDLTALSEPARIQRVVYQVSKEKAVVAHLINEIADRLAPGTEILMLGRKNEGIKTLATLAAARLQGGKLKKTGNLYVATFAVAQAGSPPVDDMDYARVRPILTYQGQTLRSKPGTFGWQKLDEGSLLLLATLAEHRDTIQPRRILDLGCGYGLLTAGAQALLQEPGIEWLATDNCAAALACTTANCDPTTQVFAGDRGLDTNGSPLAAPVDLILCNPPFHQGFDATGDLTDKFLQATHRWLTRDGRAIWVVNRFVGVEKRLAGRFRQCQTLADNGSFRVLLLSERV</sequence>
<feature type="domain" description="Methyltransferase small" evidence="6">
    <location>
        <begin position="171"/>
        <end position="343"/>
    </location>
</feature>
<dbReference type="Pfam" id="PF05175">
    <property type="entry name" value="MTS"/>
    <property type="match status" value="1"/>
</dbReference>
<dbReference type="SUPFAM" id="SSF53335">
    <property type="entry name" value="S-adenosyl-L-methionine-dependent methyltransferases"/>
    <property type="match status" value="1"/>
</dbReference>
<keyword evidence="1" id="KW-0963">Cytoplasm</keyword>
<dbReference type="Gene3D" id="3.40.50.150">
    <property type="entry name" value="Vaccinia Virus protein VP39"/>
    <property type="match status" value="2"/>
</dbReference>
<dbReference type="KEGG" id="saga:M5M_00865"/>
<keyword evidence="3 8" id="KW-0489">Methyltransferase</keyword>
<dbReference type="eggNOG" id="COG2813">
    <property type="taxonomic scope" value="Bacteria"/>
</dbReference>
<dbReference type="GO" id="GO:0003676">
    <property type="term" value="F:nucleic acid binding"/>
    <property type="evidence" value="ECO:0007669"/>
    <property type="project" value="InterPro"/>
</dbReference>
<evidence type="ECO:0000256" key="4">
    <source>
        <dbReference type="ARBA" id="ARBA00022679"/>
    </source>
</evidence>
<dbReference type="InterPro" id="IPR007848">
    <property type="entry name" value="Small_mtfrase_dom"/>
</dbReference>
<gene>
    <name evidence="8" type="ordered locus">M5M_00865</name>
</gene>
<evidence type="ECO:0000256" key="3">
    <source>
        <dbReference type="ARBA" id="ARBA00022603"/>
    </source>
</evidence>